<accession>A0AAU8TT08</accession>
<dbReference type="Pfam" id="PF20178">
    <property type="entry name" value="ToxA_N"/>
    <property type="match status" value="1"/>
</dbReference>
<gene>
    <name evidence="3" type="ORF">VO64_0387</name>
</gene>
<evidence type="ECO:0000313" key="3">
    <source>
        <dbReference type="EMBL" id="AKA80933.1"/>
    </source>
</evidence>
<sequence length="409" mass="45375">MTTVHTPTLLPRLGDPIPPQQAGPIRNVRSTDEGDPIDVARKRFLDEGELQHLNGDLTADEHQLIKAVVNPDKPGAPFVSVSTFAVDGAQSQDMMVIKRVPVTEGMTNFIVYMPEDEVMSFHTFETAEEMTEWVRNMAQDPAELDRLAGHFSHPEAPGQEERVREKLKDFGKDEQSSVAVGSFGRERDDIFARLNRDVTVPPVEVNGLFNTRRYDLASDGKATYVGTREDGKHVVYDYDAYGNFRGGSKDGFYFVKDGLNSKEPLGDPSSESAVEFAKQHVARQAMEKAGPNDLSDFWAYLVKQLRNPGHGLGTALKQFGVPDDIANSIEEIVKNPVTGTLLELNHDNRLGNVFGVEKEIMDQYLESFGNEVQSNIPRYGTARENLNTAADFIEDVVGTPEESPTQVMT</sequence>
<evidence type="ECO:0000313" key="4">
    <source>
        <dbReference type="Proteomes" id="UP000033099"/>
    </source>
</evidence>
<dbReference type="KEGG" id="pfb:VO64_0387"/>
<evidence type="ECO:0000259" key="2">
    <source>
        <dbReference type="Pfam" id="PF20178"/>
    </source>
</evidence>
<protein>
    <recommendedName>
        <fullName evidence="2">Dermonecrotic toxin N-terminal domain-containing protein</fullName>
    </recommendedName>
</protein>
<dbReference type="Proteomes" id="UP000033099">
    <property type="component" value="Chromosome"/>
</dbReference>
<proteinExistence type="predicted"/>
<feature type="domain" description="Dermonecrotic toxin N-terminal" evidence="2">
    <location>
        <begin position="36"/>
        <end position="153"/>
    </location>
</feature>
<dbReference type="RefSeq" id="WP_080944619.1">
    <property type="nucleotide sequence ID" value="NZ_CP011117.2"/>
</dbReference>
<dbReference type="EMBL" id="CP011117">
    <property type="protein sequence ID" value="AKA80933.1"/>
    <property type="molecule type" value="Genomic_DNA"/>
</dbReference>
<evidence type="ECO:0000256" key="1">
    <source>
        <dbReference type="SAM" id="MobiDB-lite"/>
    </source>
</evidence>
<dbReference type="InterPro" id="IPR046673">
    <property type="entry name" value="ToxA_N"/>
</dbReference>
<reference evidence="3 4" key="1">
    <citation type="journal article" date="2015" name="Genome Announc.">
        <title>Complete Genome Sequence of Biocontrol Strain Pseudomonas fluorescens LBUM223.</title>
        <authorList>
            <person name="Roquigny R."/>
            <person name="Arseneault T."/>
            <person name="Gadkar V.J."/>
            <person name="Novinscak A."/>
            <person name="Joly D.L."/>
            <person name="Filion M."/>
        </authorList>
    </citation>
    <scope>NUCLEOTIDE SEQUENCE [LARGE SCALE GENOMIC DNA]</scope>
    <source>
        <strain evidence="3 4">LBUM223</strain>
    </source>
</reference>
<feature type="region of interest" description="Disordered" evidence="1">
    <location>
        <begin position="1"/>
        <end position="33"/>
    </location>
</feature>
<name>A0AAU8TT08_9PSED</name>
<organism evidence="3 4">
    <name type="scientific">Pseudomonas synxantha</name>
    <dbReference type="NCBI Taxonomy" id="47883"/>
    <lineage>
        <taxon>Bacteria</taxon>
        <taxon>Pseudomonadati</taxon>
        <taxon>Pseudomonadota</taxon>
        <taxon>Gammaproteobacteria</taxon>
        <taxon>Pseudomonadales</taxon>
        <taxon>Pseudomonadaceae</taxon>
        <taxon>Pseudomonas</taxon>
    </lineage>
</organism>
<dbReference type="AlphaFoldDB" id="A0AAU8TT08"/>